<dbReference type="EMBL" id="HACA01029946">
    <property type="protein sequence ID" value="CDW47307.1"/>
    <property type="molecule type" value="Transcribed_RNA"/>
</dbReference>
<reference evidence="1" key="1">
    <citation type="submission" date="2014-05" db="EMBL/GenBank/DDBJ databases">
        <authorList>
            <person name="Chronopoulou M."/>
        </authorList>
    </citation>
    <scope>NUCLEOTIDE SEQUENCE</scope>
    <source>
        <tissue evidence="1">Whole organism</tissue>
    </source>
</reference>
<proteinExistence type="predicted"/>
<protein>
    <submittedName>
        <fullName evidence="1">Uncharacterized protein</fullName>
    </submittedName>
</protein>
<organism evidence="1">
    <name type="scientific">Lepeophtheirus salmonis</name>
    <name type="common">Salmon louse</name>
    <name type="synonym">Caligus salmonis</name>
    <dbReference type="NCBI Taxonomy" id="72036"/>
    <lineage>
        <taxon>Eukaryota</taxon>
        <taxon>Metazoa</taxon>
        <taxon>Ecdysozoa</taxon>
        <taxon>Arthropoda</taxon>
        <taxon>Crustacea</taxon>
        <taxon>Multicrustacea</taxon>
        <taxon>Hexanauplia</taxon>
        <taxon>Copepoda</taxon>
        <taxon>Siphonostomatoida</taxon>
        <taxon>Caligidae</taxon>
        <taxon>Lepeophtheirus</taxon>
    </lineage>
</organism>
<evidence type="ECO:0000313" key="1">
    <source>
        <dbReference type="EMBL" id="CDW47307.1"/>
    </source>
</evidence>
<name>A0A0K2VAV9_LEPSM</name>
<accession>A0A0K2VAV9</accession>
<sequence length="15" mass="1796">MKVIFQLNLLFCVID</sequence>